<dbReference type="InterPro" id="IPR017804">
    <property type="entry name" value="MeTrfase_EgtD-like"/>
</dbReference>
<dbReference type="InterPro" id="IPR019257">
    <property type="entry name" value="MeTrfase_dom"/>
</dbReference>
<dbReference type="KEGG" id="theu:HPC62_04720"/>
<feature type="domain" description="Histidine-specific methyltransferase SAM-dependent" evidence="3">
    <location>
        <begin position="26"/>
        <end position="323"/>
    </location>
</feature>
<evidence type="ECO:0000256" key="1">
    <source>
        <dbReference type="ARBA" id="ARBA00022603"/>
    </source>
</evidence>
<keyword evidence="2 4" id="KW-0808">Transferase</keyword>
<organism evidence="4 5">
    <name type="scientific">Thermoleptolyngbya sichuanensis A183</name>
    <dbReference type="NCBI Taxonomy" id="2737172"/>
    <lineage>
        <taxon>Bacteria</taxon>
        <taxon>Bacillati</taxon>
        <taxon>Cyanobacteriota</taxon>
        <taxon>Cyanophyceae</taxon>
        <taxon>Oculatellales</taxon>
        <taxon>Oculatellaceae</taxon>
        <taxon>Thermoleptolyngbya</taxon>
        <taxon>Thermoleptolyngbya sichuanensis</taxon>
    </lineage>
</organism>
<dbReference type="NCBIfam" id="TIGR03438">
    <property type="entry name" value="egtD_ergothio"/>
    <property type="match status" value="1"/>
</dbReference>
<reference evidence="4 5" key="1">
    <citation type="submission" date="2020-05" db="EMBL/GenBank/DDBJ databases">
        <title>Complete genome sequence of of a novel Thermoleptolyngbya strain isolated from hot springs of Ganzi, Sichuan China.</title>
        <authorList>
            <person name="Tang J."/>
            <person name="Daroch M."/>
            <person name="Li L."/>
            <person name="Waleron K."/>
            <person name="Waleron M."/>
            <person name="Waleron M."/>
        </authorList>
    </citation>
    <scope>NUCLEOTIDE SEQUENCE [LARGE SCALE GENOMIC DNA]</scope>
    <source>
        <strain evidence="4 5">PKUAC-SCTA183</strain>
    </source>
</reference>
<evidence type="ECO:0000313" key="5">
    <source>
        <dbReference type="Proteomes" id="UP000505210"/>
    </source>
</evidence>
<name>A0A6M8BD79_9CYAN</name>
<keyword evidence="5" id="KW-1185">Reference proteome</keyword>
<dbReference type="RefSeq" id="WP_172353976.1">
    <property type="nucleotide sequence ID" value="NZ_CP053661.1"/>
</dbReference>
<gene>
    <name evidence="4" type="primary">egtD</name>
    <name evidence="4" type="ORF">HPC62_04720</name>
</gene>
<protein>
    <submittedName>
        <fullName evidence="4">L-histidine N(Alpha)-methyltransferase</fullName>
        <ecNumber evidence="4">2.1.1.44</ecNumber>
    </submittedName>
</protein>
<dbReference type="SUPFAM" id="SSF53335">
    <property type="entry name" value="S-adenosyl-L-methionine-dependent methyltransferases"/>
    <property type="match status" value="1"/>
</dbReference>
<evidence type="ECO:0000259" key="3">
    <source>
        <dbReference type="Pfam" id="PF10017"/>
    </source>
</evidence>
<proteinExistence type="predicted"/>
<dbReference type="PANTHER" id="PTHR43397:SF1">
    <property type="entry name" value="ERGOTHIONEINE BIOSYNTHESIS PROTEIN 1"/>
    <property type="match status" value="1"/>
</dbReference>
<keyword evidence="1 4" id="KW-0489">Methyltransferase</keyword>
<evidence type="ECO:0000256" key="2">
    <source>
        <dbReference type="ARBA" id="ARBA00022679"/>
    </source>
</evidence>
<dbReference type="GO" id="GO:0052706">
    <property type="term" value="F:L-histidine N(alpha)-methyltransferase activity"/>
    <property type="evidence" value="ECO:0007669"/>
    <property type="project" value="UniProtKB-EC"/>
</dbReference>
<dbReference type="InterPro" id="IPR051128">
    <property type="entry name" value="EgtD_Methyltrsf_superfamily"/>
</dbReference>
<dbReference type="PANTHER" id="PTHR43397">
    <property type="entry name" value="ERGOTHIONEINE BIOSYNTHESIS PROTEIN 1"/>
    <property type="match status" value="1"/>
</dbReference>
<dbReference type="Proteomes" id="UP000505210">
    <property type="component" value="Chromosome"/>
</dbReference>
<dbReference type="EMBL" id="CP053661">
    <property type="protein sequence ID" value="QKD81581.1"/>
    <property type="molecule type" value="Genomic_DNA"/>
</dbReference>
<accession>A0A6M8BD79</accession>
<dbReference type="InterPro" id="IPR029063">
    <property type="entry name" value="SAM-dependent_MTases_sf"/>
</dbReference>
<dbReference type="InterPro" id="IPR035094">
    <property type="entry name" value="EgtD"/>
</dbReference>
<dbReference type="Gene3D" id="3.40.50.150">
    <property type="entry name" value="Vaccinia Virus protein VP39"/>
    <property type="match status" value="1"/>
</dbReference>
<evidence type="ECO:0000313" key="4">
    <source>
        <dbReference type="EMBL" id="QKD81581.1"/>
    </source>
</evidence>
<dbReference type="GO" id="GO:0032259">
    <property type="term" value="P:methylation"/>
    <property type="evidence" value="ECO:0007669"/>
    <property type="project" value="UniProtKB-KW"/>
</dbReference>
<sequence>MTATLNSQLHYRPVKLYDFQPPLEDFRSAVLEGLQRFPKSISPQFLYDKRGSELFDAICTLPEYYLTRTEVQLLQDHANEIATYLGNGALVEFGSGSSQKVRLLLDAAPQVQTYIGLDISRQHLYEACTALAQDYPGLEAIALCTDYTQPLPIAQIPELQNRHTIGFFPGSSIGNLEPAEAVKFLQNAAVLGDLIIGVDLKKPASILEPAYDDAQGISAAFALNLLTRINRELGADFDLSLFTYRARYDETFGRIEMQIVSLAQQTVHIGDAKIRFGNGETLRTEYSYKYTSDEFQMLAMAAGFQPIQVWTDAQQLFNIHYLKRL</sequence>
<dbReference type="EC" id="2.1.1.44" evidence="4"/>
<dbReference type="Pfam" id="PF10017">
    <property type="entry name" value="Methyltransf_33"/>
    <property type="match status" value="1"/>
</dbReference>
<dbReference type="AlphaFoldDB" id="A0A6M8BD79"/>
<dbReference type="PIRSF" id="PIRSF018005">
    <property type="entry name" value="UCP018005"/>
    <property type="match status" value="1"/>
</dbReference>